<name>A0A1W2FCQ1_KIBAR</name>
<accession>A0A1W2FCQ1</accession>
<sequence length="286" mass="29161">MACDIGRRTFVLGVVAAASAIGTAATAQPILTKAAGVAELGQSAKALCLLGASWVLVDEDGTTHPTTGLEGANVLDVAADARGVLAVGSRPAPPFTEATVWQSADGAAWHEVMRLTGTNTEFTGVGFGPGTAMALGSGLTEERAPMRTIAARRLPSGWTEIPVTGLEQTAEHAITTLSGNRSGWVAAAITQDGTTLYRSPDGSAWSTVDRGQLEDTAVQGILLEGNGGIRWVANAIGGSAAITGTVGAGRQPVAVPENAHVVGAVWTRRGPLSYWLVDGRLVTAGI</sequence>
<dbReference type="PROSITE" id="PS51318">
    <property type="entry name" value="TAT"/>
    <property type="match status" value="1"/>
</dbReference>
<evidence type="ECO:0000256" key="1">
    <source>
        <dbReference type="SAM" id="SignalP"/>
    </source>
</evidence>
<dbReference type="InterPro" id="IPR006311">
    <property type="entry name" value="TAT_signal"/>
</dbReference>
<feature type="signal peptide" evidence="1">
    <location>
        <begin position="1"/>
        <end position="27"/>
    </location>
</feature>
<feature type="chain" id="PRO_5013252648" evidence="1">
    <location>
        <begin position="28"/>
        <end position="286"/>
    </location>
</feature>
<gene>
    <name evidence="2" type="ORF">SAMN05661093_06114</name>
</gene>
<dbReference type="RefSeq" id="WP_084430266.1">
    <property type="nucleotide sequence ID" value="NZ_FWXV01000005.1"/>
</dbReference>
<organism evidence="2 3">
    <name type="scientific">Kibdelosporangium aridum</name>
    <dbReference type="NCBI Taxonomy" id="2030"/>
    <lineage>
        <taxon>Bacteria</taxon>
        <taxon>Bacillati</taxon>
        <taxon>Actinomycetota</taxon>
        <taxon>Actinomycetes</taxon>
        <taxon>Pseudonocardiales</taxon>
        <taxon>Pseudonocardiaceae</taxon>
        <taxon>Kibdelosporangium</taxon>
    </lineage>
</organism>
<proteinExistence type="predicted"/>
<dbReference type="Proteomes" id="UP000192674">
    <property type="component" value="Unassembled WGS sequence"/>
</dbReference>
<dbReference type="OrthoDB" id="3667294at2"/>
<reference evidence="2 3" key="1">
    <citation type="submission" date="2017-04" db="EMBL/GenBank/DDBJ databases">
        <authorList>
            <person name="Afonso C.L."/>
            <person name="Miller P.J."/>
            <person name="Scott M.A."/>
            <person name="Spackman E."/>
            <person name="Goraichik I."/>
            <person name="Dimitrov K.M."/>
            <person name="Suarez D.L."/>
            <person name="Swayne D.E."/>
        </authorList>
    </citation>
    <scope>NUCLEOTIDE SEQUENCE [LARGE SCALE GENOMIC DNA]</scope>
    <source>
        <strain evidence="2 3">DSM 43828</strain>
    </source>
</reference>
<keyword evidence="1" id="KW-0732">Signal</keyword>
<protein>
    <submittedName>
        <fullName evidence="2">Uncharacterized protein</fullName>
    </submittedName>
</protein>
<evidence type="ECO:0000313" key="3">
    <source>
        <dbReference type="Proteomes" id="UP000192674"/>
    </source>
</evidence>
<dbReference type="EMBL" id="FWXV01000005">
    <property type="protein sequence ID" value="SMD19346.1"/>
    <property type="molecule type" value="Genomic_DNA"/>
</dbReference>
<keyword evidence="3" id="KW-1185">Reference proteome</keyword>
<dbReference type="AlphaFoldDB" id="A0A1W2FCQ1"/>
<evidence type="ECO:0000313" key="2">
    <source>
        <dbReference type="EMBL" id="SMD19346.1"/>
    </source>
</evidence>